<dbReference type="AlphaFoldDB" id="A0AAE3J936"/>
<comment type="caution">
    <text evidence="2">The sequence shown here is derived from an EMBL/GenBank/DDBJ whole genome shotgun (WGS) entry which is preliminary data.</text>
</comment>
<evidence type="ECO:0000313" key="3">
    <source>
        <dbReference type="Proteomes" id="UP001198242"/>
    </source>
</evidence>
<dbReference type="RefSeq" id="WP_308456036.1">
    <property type="nucleotide sequence ID" value="NZ_JAJEQM010000004.1"/>
</dbReference>
<accession>A0AAE3J936</accession>
<dbReference type="Proteomes" id="UP001198242">
    <property type="component" value="Unassembled WGS sequence"/>
</dbReference>
<evidence type="ECO:0000313" key="2">
    <source>
        <dbReference type="EMBL" id="MCC2210006.1"/>
    </source>
</evidence>
<proteinExistence type="predicted"/>
<reference evidence="2 3" key="1">
    <citation type="submission" date="2021-10" db="EMBL/GenBank/DDBJ databases">
        <title>Anaerobic single-cell dispensing facilitates the cultivation of human gut bacteria.</title>
        <authorList>
            <person name="Afrizal A."/>
        </authorList>
    </citation>
    <scope>NUCLEOTIDE SEQUENCE [LARGE SCALE GENOMIC DNA]</scope>
    <source>
        <strain evidence="2 3">CLA-AA-H232</strain>
    </source>
</reference>
<keyword evidence="3" id="KW-1185">Reference proteome</keyword>
<name>A0AAE3J936_9FIRM</name>
<keyword evidence="1" id="KW-1133">Transmembrane helix</keyword>
<evidence type="ECO:0000256" key="1">
    <source>
        <dbReference type="SAM" id="Phobius"/>
    </source>
</evidence>
<sequence length="270" mass="30820">MNREDYNFDPMTGEKVIKDDYNFDPMTGEKIIKDDYNFDPMTGEKIVKTNEQSQQFNSEGYQPNNKIAIVVIVVVTVIFLAVASGFAGYFLVSGHNQGQKPANPILTSEAIKWSAVKLNDGEIPNTYENNMPSAEIKGVGTKSSIINKLRENTDKSLGSLQVSEIDGGVKYYTLEDQILRIDIPSGVNGFKYNRIYYFNNDVLYFGLVYSAANQNNLYFYQGEMYRYINEKGEMKQNEFKDDVFKTLGNFALNEAYSFYDYKTGVKNDRR</sequence>
<protein>
    <submittedName>
        <fullName evidence="2">Uncharacterized protein</fullName>
    </submittedName>
</protein>
<gene>
    <name evidence="2" type="ORF">LKE05_04265</name>
</gene>
<keyword evidence="1" id="KW-0472">Membrane</keyword>
<organism evidence="2 3">
    <name type="scientific">Hominilimicola fabiformis</name>
    <dbReference type="NCBI Taxonomy" id="2885356"/>
    <lineage>
        <taxon>Bacteria</taxon>
        <taxon>Bacillati</taxon>
        <taxon>Bacillota</taxon>
        <taxon>Clostridia</taxon>
        <taxon>Eubacteriales</taxon>
        <taxon>Oscillospiraceae</taxon>
        <taxon>Hominilimicola</taxon>
    </lineage>
</organism>
<dbReference type="EMBL" id="JAJEQM010000004">
    <property type="protein sequence ID" value="MCC2210006.1"/>
    <property type="molecule type" value="Genomic_DNA"/>
</dbReference>
<feature type="transmembrane region" description="Helical" evidence="1">
    <location>
        <begin position="67"/>
        <end position="92"/>
    </location>
</feature>
<keyword evidence="1" id="KW-0812">Transmembrane</keyword>